<dbReference type="Pfam" id="PF00066">
    <property type="entry name" value="Notch"/>
    <property type="match status" value="2"/>
</dbReference>
<evidence type="ECO:0000259" key="8">
    <source>
        <dbReference type="PROSITE" id="PS50258"/>
    </source>
</evidence>
<keyword evidence="3" id="KW-0677">Repeat</keyword>
<dbReference type="GO" id="GO:0003976">
    <property type="term" value="F:UDP-N-acetylglucosamine-lysosomal-enzyme N-acetylglucosaminephosphotransferase activity"/>
    <property type="evidence" value="ECO:0007669"/>
    <property type="project" value="TreeGrafter"/>
</dbReference>
<dbReference type="InterPro" id="IPR021520">
    <property type="entry name" value="Stealth_CR2"/>
</dbReference>
<dbReference type="InterPro" id="IPR018247">
    <property type="entry name" value="EF_Hand_1_Ca_BS"/>
</dbReference>
<evidence type="ECO:0000313" key="9">
    <source>
        <dbReference type="EnsemblMetazoa" id="CLYHEMP019117.1"/>
    </source>
</evidence>
<keyword evidence="6" id="KW-0472">Membrane</keyword>
<evidence type="ECO:0000259" key="7">
    <source>
        <dbReference type="PROSITE" id="PS50222"/>
    </source>
</evidence>
<dbReference type="PROSITE" id="PS00018">
    <property type="entry name" value="EF_HAND_1"/>
    <property type="match status" value="1"/>
</dbReference>
<reference evidence="9" key="1">
    <citation type="submission" date="2021-01" db="UniProtKB">
        <authorList>
            <consortium name="EnsemblMetazoa"/>
        </authorList>
    </citation>
    <scope>IDENTIFICATION</scope>
</reference>
<feature type="domain" description="LNR" evidence="8">
    <location>
        <begin position="448"/>
        <end position="478"/>
    </location>
</feature>
<keyword evidence="6" id="KW-1133">Transmembrane helix</keyword>
<dbReference type="Gene3D" id="3.30.300.320">
    <property type="match status" value="1"/>
</dbReference>
<evidence type="ECO:0008006" key="11">
    <source>
        <dbReference type="Google" id="ProtNLM"/>
    </source>
</evidence>
<dbReference type="PROSITE" id="PS50222">
    <property type="entry name" value="EF_HAND_2"/>
    <property type="match status" value="1"/>
</dbReference>
<evidence type="ECO:0000313" key="10">
    <source>
        <dbReference type="Proteomes" id="UP000594262"/>
    </source>
</evidence>
<evidence type="ECO:0000256" key="3">
    <source>
        <dbReference type="ARBA" id="ARBA00022737"/>
    </source>
</evidence>
<protein>
    <recommendedName>
        <fullName evidence="11">N-acetylglucosamine-1-phosphotransferase subunits alpha/beta</fullName>
    </recommendedName>
</protein>
<dbReference type="InterPro" id="IPR000800">
    <property type="entry name" value="Notch_dom"/>
</dbReference>
<dbReference type="Pfam" id="PF17102">
    <property type="entry name" value="Stealth_CR3"/>
    <property type="match status" value="1"/>
</dbReference>
<dbReference type="Proteomes" id="UP000594262">
    <property type="component" value="Unplaced"/>
</dbReference>
<dbReference type="Pfam" id="PF17103">
    <property type="entry name" value="Stealth_CR4"/>
    <property type="match status" value="1"/>
</dbReference>
<dbReference type="InterPro" id="IPR031358">
    <property type="entry name" value="Stealth_CR1"/>
</dbReference>
<dbReference type="InterPro" id="IPR031356">
    <property type="entry name" value="Stealth_CR4"/>
</dbReference>
<evidence type="ECO:0000256" key="4">
    <source>
        <dbReference type="ARBA" id="ARBA00023157"/>
    </source>
</evidence>
<keyword evidence="4" id="KW-1015">Disulfide bond</keyword>
<dbReference type="PANTHER" id="PTHR24045:SF0">
    <property type="entry name" value="N-ACETYLGLUCOSAMINE-1-PHOSPHOTRANSFERASE SUBUNITS ALPHA_BETA"/>
    <property type="match status" value="1"/>
</dbReference>
<evidence type="ECO:0000256" key="1">
    <source>
        <dbReference type="ARBA" id="ARBA00007583"/>
    </source>
</evidence>
<dbReference type="Pfam" id="PF11380">
    <property type="entry name" value="Stealth_CR2"/>
    <property type="match status" value="1"/>
</dbReference>
<sequence>MALRPWPILCKLIQKRTYSCLSTPSGIWFAFFGLCIIVVSAFHFGEVFLQWSMMRYAGNFHISRYYDNIAGKSFEPRLCLPQPIDIVYTWVNGSDPKLIQNLNKIKNELEAELNRTSFNTFQEKKKRGKLINDNAFKWKDKHKCPLPNCVPSNRIAVSGLNRGVTLYQVKAINSYFGDAQNLEFWDEDSDVVFISFKDYDNIGKIMNTTCLFKKLPLNISEVFYTSTVKLCHKKLDDIVMVHEYDSNSESEIKSIVSLKVFKDSVNYVKSYPNQKVTVVSMSTKDGFKQLRAIPMKDLKLNGKSFKFFPVTYVWKPVALRIDNSNQDMSSNRFADNDELKYSLRSVEKFVPWIRKIFIVTNGQIPSWLDLHHPRIQLVTHDDIFVNKTHLPTFSSPAIEAHIHRIPGLSKKFIYMNDDVFFGAPVWPDDFFTHSKGHKIYLSWAVPNCNEGCPASWINDKYCDKACNVTACDYDGGDCIGKNAKKGSWNLHQQEAQRFTNSRLSEYCFKGCALNWVGDRYCDGNCNHAECAFDGGDCGVANYHMLFSQTFKKDIFKGVSSVIHPPDGTLAMFVNFTNIFDSVIEGTFTDAPVLRNAILSKKFKVMSMTFFKNMTESVIDFQILGYRGANQTDKSVAMFKINITTLAQQTAHPDKLKANVTKEIIPTALYPNHLKNLKPALLNTNLEDNHYPESFVNITLPEDLSLQRAEIRHDFSTGDITELGYNKSLALLYQEYLKLQPISQNGRKLLWMQENNAKPSSQNSYNCLRDPDCILSFLPWERGKAGKDSLSKIKKMQTLQNYQQLELGTRRRLFDAYSSSLLHVSRIYNKAFGYKARKVPAHMPHMVDRDIIYEMQTKFWSFFDATSSHKLRHPQDMQFAFSFNYFVIGVKKSKNLFQLFDEIDTDDSGILNDRELRTLTAVLYPLPISIKQIHAVEENLKNCSRRLKISYNYILNDTSTLPTTSQPTEHFDDQMPLVTKDLFINCHEVWKLVNKTDDSKYQHEIMGEDDLAFKMIHNNVTTVLHQLDWVRKNRKKFICINDDLDHDRADSKTIRRVLRDFYESFFPIPSQFELEGKYKNRFLYKRDLAEWTRQSKLISDEVHFVVVLLVLVLAVYLFRKKALHCFKVIMRLFFMGRNARDLQNNLDI</sequence>
<keyword evidence="2" id="KW-0808">Transferase</keyword>
<dbReference type="OrthoDB" id="263283at2759"/>
<feature type="domain" description="EF-hand" evidence="7">
    <location>
        <begin position="890"/>
        <end position="925"/>
    </location>
</feature>
<dbReference type="EnsemblMetazoa" id="CLYHEMT019117.1">
    <property type="protein sequence ID" value="CLYHEMP019117.1"/>
    <property type="gene ID" value="CLYHEMG019117"/>
</dbReference>
<dbReference type="AlphaFoldDB" id="A0A7M5X8E6"/>
<dbReference type="RefSeq" id="XP_066911489.1">
    <property type="nucleotide sequence ID" value="XM_067055388.1"/>
</dbReference>
<evidence type="ECO:0000256" key="6">
    <source>
        <dbReference type="SAM" id="Phobius"/>
    </source>
</evidence>
<dbReference type="InterPro" id="IPR002048">
    <property type="entry name" value="EF_hand_dom"/>
</dbReference>
<organism evidence="9 10">
    <name type="scientific">Clytia hemisphaerica</name>
    <dbReference type="NCBI Taxonomy" id="252671"/>
    <lineage>
        <taxon>Eukaryota</taxon>
        <taxon>Metazoa</taxon>
        <taxon>Cnidaria</taxon>
        <taxon>Hydrozoa</taxon>
        <taxon>Hydroidolina</taxon>
        <taxon>Leptothecata</taxon>
        <taxon>Obeliida</taxon>
        <taxon>Clytiidae</taxon>
        <taxon>Clytia</taxon>
    </lineage>
</organism>
<comment type="similarity">
    <text evidence="1">Belongs to the stealth family.</text>
</comment>
<proteinExistence type="inferred from homology"/>
<dbReference type="InterPro" id="IPR047141">
    <property type="entry name" value="Stealth"/>
</dbReference>
<evidence type="ECO:0000256" key="2">
    <source>
        <dbReference type="ARBA" id="ARBA00022679"/>
    </source>
</evidence>
<dbReference type="Pfam" id="PF17101">
    <property type="entry name" value="Stealth_CR1"/>
    <property type="match status" value="1"/>
</dbReference>
<keyword evidence="6" id="KW-0812">Transmembrane</keyword>
<feature type="transmembrane region" description="Helical" evidence="6">
    <location>
        <begin position="21"/>
        <end position="44"/>
    </location>
</feature>
<dbReference type="PANTHER" id="PTHR24045">
    <property type="match status" value="1"/>
</dbReference>
<dbReference type="PROSITE" id="PS50258">
    <property type="entry name" value="LNR"/>
    <property type="match status" value="1"/>
</dbReference>
<keyword evidence="10" id="KW-1185">Reference proteome</keyword>
<dbReference type="GO" id="GO:0016256">
    <property type="term" value="P:N-glycan processing to lysosome"/>
    <property type="evidence" value="ECO:0007669"/>
    <property type="project" value="TreeGrafter"/>
</dbReference>
<dbReference type="GeneID" id="136798732"/>
<dbReference type="GO" id="GO:0046835">
    <property type="term" value="P:carbohydrate phosphorylation"/>
    <property type="evidence" value="ECO:0007669"/>
    <property type="project" value="TreeGrafter"/>
</dbReference>
<dbReference type="GO" id="GO:0005794">
    <property type="term" value="C:Golgi apparatus"/>
    <property type="evidence" value="ECO:0007669"/>
    <property type="project" value="TreeGrafter"/>
</dbReference>
<keyword evidence="5" id="KW-0325">Glycoprotein</keyword>
<evidence type="ECO:0000256" key="5">
    <source>
        <dbReference type="ARBA" id="ARBA00023180"/>
    </source>
</evidence>
<dbReference type="GO" id="GO:0005509">
    <property type="term" value="F:calcium ion binding"/>
    <property type="evidence" value="ECO:0007669"/>
    <property type="project" value="InterPro"/>
</dbReference>
<dbReference type="InterPro" id="IPR031357">
    <property type="entry name" value="Stealth_CR3"/>
</dbReference>
<name>A0A7M5X8E6_9CNID</name>
<feature type="transmembrane region" description="Helical" evidence="6">
    <location>
        <begin position="1101"/>
        <end position="1117"/>
    </location>
</feature>
<dbReference type="SMART" id="SM00004">
    <property type="entry name" value="NL"/>
    <property type="match status" value="2"/>
</dbReference>
<accession>A0A7M5X8E6</accession>